<evidence type="ECO:0000313" key="2">
    <source>
        <dbReference type="EMBL" id="ORY22151.1"/>
    </source>
</evidence>
<dbReference type="SUPFAM" id="SSF81296">
    <property type="entry name" value="E set domains"/>
    <property type="match status" value="1"/>
</dbReference>
<feature type="domain" description="AMP-activated protein kinase glycogen-binding" evidence="1">
    <location>
        <begin position="33"/>
        <end position="106"/>
    </location>
</feature>
<proteinExistence type="predicted"/>
<keyword evidence="3" id="KW-1185">Reference proteome</keyword>
<evidence type="ECO:0000259" key="1">
    <source>
        <dbReference type="Pfam" id="PF16561"/>
    </source>
</evidence>
<accession>A0A1Y2AHV7</accession>
<dbReference type="Pfam" id="PF16561">
    <property type="entry name" value="AMPK1_CBM"/>
    <property type="match status" value="1"/>
</dbReference>
<comment type="caution">
    <text evidence="2">The sequence shown here is derived from an EMBL/GenBank/DDBJ whole genome shotgun (WGS) entry which is preliminary data.</text>
</comment>
<dbReference type="EMBL" id="MCOG01000252">
    <property type="protein sequence ID" value="ORY22151.1"/>
    <property type="molecule type" value="Genomic_DNA"/>
</dbReference>
<sequence>MAVEHEVIKKSSKFITYTIDFPIIAGKVPEEIKTIRVIGDFGSWSGWLDMKKAKDGSKYTADVSVRPGTTISYKFLINGNIWTSVDSDKTIVDQDGHVMIVKKVLDTDDSSLKSETFEADITEKEVATKVVTPAATNTDSAATKTTSQKKEKKQKKSFFKRLFSCCC</sequence>
<reference evidence="2 3" key="1">
    <citation type="submission" date="2016-08" db="EMBL/GenBank/DDBJ databases">
        <title>A Parts List for Fungal Cellulosomes Revealed by Comparative Genomics.</title>
        <authorList>
            <consortium name="DOE Joint Genome Institute"/>
            <person name="Haitjema C.H."/>
            <person name="Gilmore S.P."/>
            <person name="Henske J.K."/>
            <person name="Solomon K.V."/>
            <person name="De Groot R."/>
            <person name="Kuo A."/>
            <person name="Mondo S.J."/>
            <person name="Salamov A.A."/>
            <person name="Labutti K."/>
            <person name="Zhao Z."/>
            <person name="Chiniquy J."/>
            <person name="Barry K."/>
            <person name="Brewer H.M."/>
            <person name="Purvine S.O."/>
            <person name="Wright A.T."/>
            <person name="Boxma B."/>
            <person name="Van Alen T."/>
            <person name="Hackstein J.H."/>
            <person name="Baker S.E."/>
            <person name="Grigoriev I.V."/>
            <person name="O'Malley M.A."/>
        </authorList>
    </citation>
    <scope>NUCLEOTIDE SEQUENCE [LARGE SCALE GENOMIC DNA]</scope>
    <source>
        <strain evidence="2 3">G1</strain>
    </source>
</reference>
<dbReference type="Proteomes" id="UP000193920">
    <property type="component" value="Unassembled WGS sequence"/>
</dbReference>
<gene>
    <name evidence="2" type="ORF">LY90DRAFT_133946</name>
</gene>
<dbReference type="InterPro" id="IPR014756">
    <property type="entry name" value="Ig_E-set"/>
</dbReference>
<dbReference type="OrthoDB" id="5873279at2759"/>
<evidence type="ECO:0000313" key="3">
    <source>
        <dbReference type="Proteomes" id="UP000193920"/>
    </source>
</evidence>
<organism evidence="2 3">
    <name type="scientific">Neocallimastix californiae</name>
    <dbReference type="NCBI Taxonomy" id="1754190"/>
    <lineage>
        <taxon>Eukaryota</taxon>
        <taxon>Fungi</taxon>
        <taxon>Fungi incertae sedis</taxon>
        <taxon>Chytridiomycota</taxon>
        <taxon>Chytridiomycota incertae sedis</taxon>
        <taxon>Neocallimastigomycetes</taxon>
        <taxon>Neocallimastigales</taxon>
        <taxon>Neocallimastigaceae</taxon>
        <taxon>Neocallimastix</taxon>
    </lineage>
</organism>
<dbReference type="InterPro" id="IPR032640">
    <property type="entry name" value="AMPK1_CBM"/>
</dbReference>
<dbReference type="InterPro" id="IPR013783">
    <property type="entry name" value="Ig-like_fold"/>
</dbReference>
<name>A0A1Y2AHV7_9FUNG</name>
<dbReference type="Gene3D" id="2.60.40.10">
    <property type="entry name" value="Immunoglobulins"/>
    <property type="match status" value="1"/>
</dbReference>
<protein>
    <recommendedName>
        <fullName evidence="1">AMP-activated protein kinase glycogen-binding domain-containing protein</fullName>
    </recommendedName>
</protein>
<dbReference type="AlphaFoldDB" id="A0A1Y2AHV7"/>